<comment type="caution">
    <text evidence="9">Lacks conserved residue(s) required for the propagation of feature annotation.</text>
</comment>
<evidence type="ECO:0000256" key="2">
    <source>
        <dbReference type="ARBA" id="ARBA00022475"/>
    </source>
</evidence>
<keyword evidence="6 9" id="KW-0378">Hydrolase</keyword>
<proteinExistence type="inferred from homology"/>
<keyword evidence="5 9" id="KW-0064">Aspartyl protease</keyword>
<name>A0ABZ2I6L5_9HYPH</name>
<evidence type="ECO:0000256" key="7">
    <source>
        <dbReference type="ARBA" id="ARBA00022989"/>
    </source>
</evidence>
<protein>
    <recommendedName>
        <fullName evidence="9">Lipoprotein signal peptidase</fullName>
        <ecNumber evidence="9">3.4.23.36</ecNumber>
    </recommendedName>
    <alternativeName>
        <fullName evidence="9">Prolipoprotein signal peptidase</fullName>
    </alternativeName>
    <alternativeName>
        <fullName evidence="9">Signal peptidase II</fullName>
        <shortName evidence="9">SPase II</shortName>
    </alternativeName>
</protein>
<keyword evidence="12" id="KW-1185">Reference proteome</keyword>
<evidence type="ECO:0000256" key="9">
    <source>
        <dbReference type="HAMAP-Rule" id="MF_00161"/>
    </source>
</evidence>
<dbReference type="GO" id="GO:0004190">
    <property type="term" value="F:aspartic-type endopeptidase activity"/>
    <property type="evidence" value="ECO:0007669"/>
    <property type="project" value="UniProtKB-EC"/>
</dbReference>
<evidence type="ECO:0000256" key="1">
    <source>
        <dbReference type="ARBA" id="ARBA00006139"/>
    </source>
</evidence>
<keyword evidence="2 9" id="KW-1003">Cell membrane</keyword>
<feature type="active site" evidence="9">
    <location>
        <position position="130"/>
    </location>
</feature>
<dbReference type="PANTHER" id="PTHR33695">
    <property type="entry name" value="LIPOPROTEIN SIGNAL PEPTIDASE"/>
    <property type="match status" value="1"/>
</dbReference>
<evidence type="ECO:0000256" key="10">
    <source>
        <dbReference type="RuleBase" id="RU004181"/>
    </source>
</evidence>
<keyword evidence="8 9" id="KW-0472">Membrane</keyword>
<dbReference type="NCBIfam" id="TIGR00077">
    <property type="entry name" value="lspA"/>
    <property type="match status" value="1"/>
</dbReference>
<keyword evidence="7 9" id="KW-1133">Transmembrane helix</keyword>
<keyword evidence="4 9" id="KW-0812">Transmembrane</keyword>
<feature type="transmembrane region" description="Helical" evidence="9">
    <location>
        <begin position="61"/>
        <end position="79"/>
    </location>
</feature>
<evidence type="ECO:0000256" key="6">
    <source>
        <dbReference type="ARBA" id="ARBA00022801"/>
    </source>
</evidence>
<dbReference type="RefSeq" id="WP_338610936.1">
    <property type="nucleotide sequence ID" value="NZ_CP146276.1"/>
</dbReference>
<feature type="active site" evidence="9">
    <location>
        <position position="112"/>
    </location>
</feature>
<evidence type="ECO:0000256" key="8">
    <source>
        <dbReference type="ARBA" id="ARBA00023136"/>
    </source>
</evidence>
<comment type="function">
    <text evidence="9">This protein specifically catalyzes the removal of signal peptides from prolipoproteins.</text>
</comment>
<geneLocation type="plasmid" evidence="11 12">
    <name>unnamed</name>
</geneLocation>
<comment type="catalytic activity">
    <reaction evidence="9">
        <text>Release of signal peptides from bacterial membrane prolipoproteins. Hydrolyzes -Xaa-Yaa-Zaa-|-(S,diacylglyceryl)Cys-, in which Xaa is hydrophobic (preferably Leu), and Yaa (Ala or Ser) and Zaa (Gly or Ala) have small, neutral side chains.</text>
        <dbReference type="EC" id="3.4.23.36"/>
    </reaction>
</comment>
<feature type="transmembrane region" description="Helical" evidence="9">
    <location>
        <begin position="131"/>
        <end position="149"/>
    </location>
</feature>
<dbReference type="EC" id="3.4.23.36" evidence="9"/>
<keyword evidence="11" id="KW-0614">Plasmid</keyword>
<dbReference type="Pfam" id="PF01252">
    <property type="entry name" value="Peptidase_A8"/>
    <property type="match status" value="1"/>
</dbReference>
<keyword evidence="3 9" id="KW-0645">Protease</keyword>
<evidence type="ECO:0000256" key="4">
    <source>
        <dbReference type="ARBA" id="ARBA00022692"/>
    </source>
</evidence>
<dbReference type="InterPro" id="IPR001872">
    <property type="entry name" value="Peptidase_A8"/>
</dbReference>
<evidence type="ECO:0000256" key="5">
    <source>
        <dbReference type="ARBA" id="ARBA00022750"/>
    </source>
</evidence>
<dbReference type="Proteomes" id="UP001369958">
    <property type="component" value="Plasmid unnamed"/>
</dbReference>
<evidence type="ECO:0000313" key="11">
    <source>
        <dbReference type="EMBL" id="WWT34820.1"/>
    </source>
</evidence>
<evidence type="ECO:0000256" key="3">
    <source>
        <dbReference type="ARBA" id="ARBA00022670"/>
    </source>
</evidence>
<reference evidence="11 12" key="1">
    <citation type="submission" date="2024-02" db="EMBL/GenBank/DDBJ databases">
        <title>Complete genome sequence of Pelagibacterium nitratireducens ZH15.</title>
        <authorList>
            <person name="Zhao L.H."/>
        </authorList>
    </citation>
    <scope>NUCLEOTIDE SEQUENCE [LARGE SCALE GENOMIC DNA]</scope>
    <source>
        <strain evidence="11 12">ZH15</strain>
        <plasmid evidence="11 12">unnamed</plasmid>
    </source>
</reference>
<comment type="similarity">
    <text evidence="1 9 10">Belongs to the peptidase A8 family.</text>
</comment>
<organism evidence="11 12">
    <name type="scientific">Pelagibacterium nitratireducens</name>
    <dbReference type="NCBI Taxonomy" id="1046114"/>
    <lineage>
        <taxon>Bacteria</taxon>
        <taxon>Pseudomonadati</taxon>
        <taxon>Pseudomonadota</taxon>
        <taxon>Alphaproteobacteria</taxon>
        <taxon>Hyphomicrobiales</taxon>
        <taxon>Devosiaceae</taxon>
        <taxon>Pelagibacterium</taxon>
    </lineage>
</organism>
<comment type="pathway">
    <text evidence="9">Protein modification; lipoprotein biosynthesis (signal peptide cleavage).</text>
</comment>
<dbReference type="HAMAP" id="MF_00161">
    <property type="entry name" value="LspA"/>
    <property type="match status" value="1"/>
</dbReference>
<dbReference type="EMBL" id="CP146276">
    <property type="protein sequence ID" value="WWT34820.1"/>
    <property type="molecule type" value="Genomic_DNA"/>
</dbReference>
<accession>A0ABZ2I6L5</accession>
<sequence length="158" mass="16404">MKLPVALYLAPGLIGLDLATKIWALGALDASNPAIALAPGLSLRLAFNSGVSFGFFSGSPVLVLIVTTVLVLALTIWFVRTSSARDALALGCIIAGAVSNLADRGVHGAVTDFLAWGPRDSPFFVNNLADIWITAGVLILFAGPMLHSIGSMRSKSAK</sequence>
<dbReference type="PRINTS" id="PR00781">
    <property type="entry name" value="LIPOSIGPTASE"/>
</dbReference>
<dbReference type="PANTHER" id="PTHR33695:SF1">
    <property type="entry name" value="LIPOPROTEIN SIGNAL PEPTIDASE"/>
    <property type="match status" value="1"/>
</dbReference>
<evidence type="ECO:0000313" key="12">
    <source>
        <dbReference type="Proteomes" id="UP001369958"/>
    </source>
</evidence>
<comment type="subcellular location">
    <subcellularLocation>
        <location evidence="9">Cell membrane</location>
        <topology evidence="9">Multi-pass membrane protein</topology>
    </subcellularLocation>
</comment>
<gene>
    <name evidence="9 11" type="primary">lspA</name>
    <name evidence="11" type="ORF">V6617_18155</name>
</gene>